<evidence type="ECO:0000313" key="2">
    <source>
        <dbReference type="EMBL" id="QJA84034.1"/>
    </source>
</evidence>
<organism evidence="2">
    <name type="scientific">viral metagenome</name>
    <dbReference type="NCBI Taxonomy" id="1070528"/>
    <lineage>
        <taxon>unclassified sequences</taxon>
        <taxon>metagenomes</taxon>
        <taxon>organismal metagenomes</taxon>
    </lineage>
</organism>
<gene>
    <name evidence="2" type="ORF">MM415A00233_0036</name>
    <name evidence="1" type="ORF">MM415B00478_0035</name>
</gene>
<name>A0A6M3KRE2_9ZZZZ</name>
<proteinExistence type="predicted"/>
<reference evidence="2" key="1">
    <citation type="submission" date="2020-03" db="EMBL/GenBank/DDBJ databases">
        <title>The deep terrestrial virosphere.</title>
        <authorList>
            <person name="Holmfeldt K."/>
            <person name="Nilsson E."/>
            <person name="Simone D."/>
            <person name="Lopez-Fernandez M."/>
            <person name="Wu X."/>
            <person name="de Brujin I."/>
            <person name="Lundin D."/>
            <person name="Andersson A."/>
            <person name="Bertilsson S."/>
            <person name="Dopson M."/>
        </authorList>
    </citation>
    <scope>NUCLEOTIDE SEQUENCE</scope>
    <source>
        <strain evidence="2">MM415A00233</strain>
        <strain evidence="1">MM415B00478</strain>
    </source>
</reference>
<dbReference type="EMBL" id="MT141523">
    <property type="protein sequence ID" value="QJA64638.1"/>
    <property type="molecule type" value="Genomic_DNA"/>
</dbReference>
<dbReference type="AlphaFoldDB" id="A0A6M3KRE2"/>
<sequence length="68" mass="7893">MDKVYMVTIHYYTGSREDIEGIYSNQEAAEKHVAAIWAHPNGYAGHVYEVFLGEWLVKDEYIPEEAEQ</sequence>
<evidence type="ECO:0000313" key="1">
    <source>
        <dbReference type="EMBL" id="QJA64638.1"/>
    </source>
</evidence>
<accession>A0A6M3KRE2</accession>
<protein>
    <submittedName>
        <fullName evidence="2">Uncharacterized protein</fullName>
    </submittedName>
</protein>
<dbReference type="EMBL" id="MT142522">
    <property type="protein sequence ID" value="QJA84034.1"/>
    <property type="molecule type" value="Genomic_DNA"/>
</dbReference>